<sequence>MKQNDTPYLDLVLEPIRICAKYKPKFGQGNKSGGLTLEQFQTLYQSDLFYSWFGLDHPMMYAAHKAAGGMTSVYRQIGIGCEKLFRTILRDSFGLSDDDVTWSYETTLPTGKRRTLYLDGRVPINRIPDKNKRNQFHDWMRQSADEVGVDSKVFAMLAGTVFEVRQGYKSKDSKRQDADIANAATAYTKAYLPCAAILSTQIDSDILYRYKGEKWAVITGIVGAKNPLISTYDFMREVVGYDLAGFFMRNSEILREEVEVVLRALLTPEGQE</sequence>
<gene>
    <name evidence="2" type="ORF">BECKMB1821H_GA0114242_102429</name>
    <name evidence="1" type="ORF">BECKMB1821I_GA0114274_102030</name>
</gene>
<accession>A0A450XP81</accession>
<organism evidence="1">
    <name type="scientific">Candidatus Kentrum sp. MB</name>
    <dbReference type="NCBI Taxonomy" id="2138164"/>
    <lineage>
        <taxon>Bacteria</taxon>
        <taxon>Pseudomonadati</taxon>
        <taxon>Pseudomonadota</taxon>
        <taxon>Gammaproteobacteria</taxon>
        <taxon>Candidatus Kentrum</taxon>
    </lineage>
</organism>
<protein>
    <submittedName>
        <fullName evidence="1">Uncharacterized protein</fullName>
    </submittedName>
</protein>
<dbReference type="EMBL" id="CAADGH010000024">
    <property type="protein sequence ID" value="VFK75512.1"/>
    <property type="molecule type" value="Genomic_DNA"/>
</dbReference>
<evidence type="ECO:0000313" key="1">
    <source>
        <dbReference type="EMBL" id="VFK31086.1"/>
    </source>
</evidence>
<dbReference type="EMBL" id="CAADFQ010000020">
    <property type="protein sequence ID" value="VFK31086.1"/>
    <property type="molecule type" value="Genomic_DNA"/>
</dbReference>
<dbReference type="AlphaFoldDB" id="A0A450XP81"/>
<proteinExistence type="predicted"/>
<evidence type="ECO:0000313" key="2">
    <source>
        <dbReference type="EMBL" id="VFK75512.1"/>
    </source>
</evidence>
<name>A0A450XP81_9GAMM</name>
<reference evidence="1" key="1">
    <citation type="submission" date="2019-02" db="EMBL/GenBank/DDBJ databases">
        <authorList>
            <person name="Gruber-Vodicka R. H."/>
            <person name="Seah K. B. B."/>
        </authorList>
    </citation>
    <scope>NUCLEOTIDE SEQUENCE</scope>
    <source>
        <strain evidence="2">BECK_BZ198</strain>
        <strain evidence="1">BECK_BZ199</strain>
    </source>
</reference>